<accession>A0A1F5ZJU5</accession>
<dbReference type="EMBL" id="MFJJ01000058">
    <property type="protein sequence ID" value="OGG12623.1"/>
    <property type="molecule type" value="Genomic_DNA"/>
</dbReference>
<dbReference type="InterPro" id="IPR013321">
    <property type="entry name" value="Arc_rbn_hlx_hlx"/>
</dbReference>
<organism evidence="1 2">
    <name type="scientific">Candidatus Gottesmanbacteria bacterium RIFCSPHIGHO2_01_FULL_46_14</name>
    <dbReference type="NCBI Taxonomy" id="1798380"/>
    <lineage>
        <taxon>Bacteria</taxon>
        <taxon>Candidatus Gottesmaniibacteriota</taxon>
    </lineage>
</organism>
<reference evidence="1 2" key="1">
    <citation type="journal article" date="2016" name="Nat. Commun.">
        <title>Thousands of microbial genomes shed light on interconnected biogeochemical processes in an aquifer system.</title>
        <authorList>
            <person name="Anantharaman K."/>
            <person name="Brown C.T."/>
            <person name="Hug L.A."/>
            <person name="Sharon I."/>
            <person name="Castelle C.J."/>
            <person name="Probst A.J."/>
            <person name="Thomas B.C."/>
            <person name="Singh A."/>
            <person name="Wilkins M.J."/>
            <person name="Karaoz U."/>
            <person name="Brodie E.L."/>
            <person name="Williams K.H."/>
            <person name="Hubbard S.S."/>
            <person name="Banfield J.F."/>
        </authorList>
    </citation>
    <scope>NUCLEOTIDE SEQUENCE [LARGE SCALE GENOMIC DNA]</scope>
</reference>
<sequence>MSYAVVTTKIDPRTKKEAMETAQALGMPLSVVIKAFLKQFIRTKSVAFSADDEVPNDYLKSLMRQAEKDLKAGKTSPAFDNARDAIAYLEKQGI</sequence>
<name>A0A1F5ZJU5_9BACT</name>
<protein>
    <recommendedName>
        <fullName evidence="3">Damage-inducible protein J</fullName>
    </recommendedName>
</protein>
<dbReference type="InterPro" id="IPR007337">
    <property type="entry name" value="RelB/DinJ"/>
</dbReference>
<evidence type="ECO:0000313" key="1">
    <source>
        <dbReference type="EMBL" id="OGG12623.1"/>
    </source>
</evidence>
<dbReference type="AlphaFoldDB" id="A0A1F5ZJU5"/>
<comment type="caution">
    <text evidence="1">The sequence shown here is derived from an EMBL/GenBank/DDBJ whole genome shotgun (WGS) entry which is preliminary data.</text>
</comment>
<gene>
    <name evidence="1" type="ORF">A2875_05430</name>
</gene>
<proteinExistence type="predicted"/>
<dbReference type="GO" id="GO:0006355">
    <property type="term" value="P:regulation of DNA-templated transcription"/>
    <property type="evidence" value="ECO:0007669"/>
    <property type="project" value="InterPro"/>
</dbReference>
<dbReference type="Gene3D" id="1.10.1220.10">
    <property type="entry name" value="Met repressor-like"/>
    <property type="match status" value="1"/>
</dbReference>
<dbReference type="Proteomes" id="UP000177416">
    <property type="component" value="Unassembled WGS sequence"/>
</dbReference>
<evidence type="ECO:0008006" key="3">
    <source>
        <dbReference type="Google" id="ProtNLM"/>
    </source>
</evidence>
<dbReference type="Pfam" id="PF04221">
    <property type="entry name" value="RelB"/>
    <property type="match status" value="1"/>
</dbReference>
<evidence type="ECO:0000313" key="2">
    <source>
        <dbReference type="Proteomes" id="UP000177416"/>
    </source>
</evidence>